<protein>
    <recommendedName>
        <fullName evidence="3">DUF1772 domain-containing protein</fullName>
    </recommendedName>
</protein>
<evidence type="ECO:0000313" key="2">
    <source>
        <dbReference type="Proteomes" id="UP001500200"/>
    </source>
</evidence>
<organism evidence="1 2">
    <name type="scientific">Arthrobacter gyeryongensis</name>
    <dbReference type="NCBI Taxonomy" id="1650592"/>
    <lineage>
        <taxon>Bacteria</taxon>
        <taxon>Bacillati</taxon>
        <taxon>Actinomycetota</taxon>
        <taxon>Actinomycetes</taxon>
        <taxon>Micrococcales</taxon>
        <taxon>Micrococcaceae</taxon>
        <taxon>Arthrobacter</taxon>
    </lineage>
</organism>
<comment type="caution">
    <text evidence="1">The sequence shown here is derived from an EMBL/GenBank/DDBJ whole genome shotgun (WGS) entry which is preliminary data.</text>
</comment>
<dbReference type="EMBL" id="BAABKK010000006">
    <property type="protein sequence ID" value="GAA5190631.1"/>
    <property type="molecule type" value="Genomic_DNA"/>
</dbReference>
<sequence>MGMGQTSSDRRDVFADRLLGVAEFTHAHWFFGNLYEAIVKIPDRVAASAASSELPRTPFGAGSPGRYYAPVAPLSAPAAVAALVAGWKHSDSRPWLIAGAASSITGAAATAYLLRSVNPKLFFSPQPLDEAHRKPLLKRWYRVHALRLTASAIALAAIHHARTIRLRGNG</sequence>
<keyword evidence="2" id="KW-1185">Reference proteome</keyword>
<proteinExistence type="predicted"/>
<gene>
    <name evidence="1" type="ORF">GCM10023346_08050</name>
</gene>
<dbReference type="Proteomes" id="UP001500200">
    <property type="component" value="Unassembled WGS sequence"/>
</dbReference>
<name>A0ABP9S3L5_9MICC</name>
<reference evidence="2" key="1">
    <citation type="journal article" date="2019" name="Int. J. Syst. Evol. Microbiol.">
        <title>The Global Catalogue of Microorganisms (GCM) 10K type strain sequencing project: providing services to taxonomists for standard genome sequencing and annotation.</title>
        <authorList>
            <consortium name="The Broad Institute Genomics Platform"/>
            <consortium name="The Broad Institute Genome Sequencing Center for Infectious Disease"/>
            <person name="Wu L."/>
            <person name="Ma J."/>
        </authorList>
    </citation>
    <scope>NUCLEOTIDE SEQUENCE [LARGE SCALE GENOMIC DNA]</scope>
    <source>
        <strain evidence="2">JCM 18514</strain>
    </source>
</reference>
<evidence type="ECO:0000313" key="1">
    <source>
        <dbReference type="EMBL" id="GAA5190631.1"/>
    </source>
</evidence>
<accession>A0ABP9S3L5</accession>
<evidence type="ECO:0008006" key="3">
    <source>
        <dbReference type="Google" id="ProtNLM"/>
    </source>
</evidence>